<evidence type="ECO:0000313" key="1">
    <source>
        <dbReference type="EMBL" id="PIR96682.1"/>
    </source>
</evidence>
<organism evidence="1 2">
    <name type="scientific">Candidatus Doudnabacteria bacterium CG10_big_fil_rev_8_21_14_0_10_41_10</name>
    <dbReference type="NCBI Taxonomy" id="1974551"/>
    <lineage>
        <taxon>Bacteria</taxon>
        <taxon>Candidatus Doudnaibacteriota</taxon>
    </lineage>
</organism>
<dbReference type="AlphaFoldDB" id="A0A2H0VC56"/>
<gene>
    <name evidence="1" type="ORF">COT91_05470</name>
</gene>
<dbReference type="EMBL" id="PFAJ01000070">
    <property type="protein sequence ID" value="PIR96682.1"/>
    <property type="molecule type" value="Genomic_DNA"/>
</dbReference>
<dbReference type="Proteomes" id="UP000230557">
    <property type="component" value="Unassembled WGS sequence"/>
</dbReference>
<name>A0A2H0VC56_9BACT</name>
<reference evidence="2" key="1">
    <citation type="submission" date="2017-09" db="EMBL/GenBank/DDBJ databases">
        <title>Depth-based differentiation of microbial function through sediment-hosted aquifers and enrichment of novel symbionts in the deep terrestrial subsurface.</title>
        <authorList>
            <person name="Probst A.J."/>
            <person name="Ladd B."/>
            <person name="Jarett J.K."/>
            <person name="Geller-Mcgrath D.E."/>
            <person name="Sieber C.M.K."/>
            <person name="Emerson J.B."/>
            <person name="Anantharaman K."/>
            <person name="Thomas B.C."/>
            <person name="Malmstrom R."/>
            <person name="Stieglmeier M."/>
            <person name="Klingl A."/>
            <person name="Woyke T."/>
            <person name="Ryan C.M."/>
            <person name="Banfield J.F."/>
        </authorList>
    </citation>
    <scope>NUCLEOTIDE SEQUENCE [LARGE SCALE GENOMIC DNA]</scope>
</reference>
<sequence length="103" mass="11667">MKYKIGKNYNKVRGEPISLPAAGHPWQGRIIPLYDTRRKEYLNILSNFNLKTILLQPPLTDNSIYANITFKPKLPIGIDRCYGRVFLPDFSGQTGPSITAVKC</sequence>
<accession>A0A2H0VC56</accession>
<evidence type="ECO:0000313" key="2">
    <source>
        <dbReference type="Proteomes" id="UP000230557"/>
    </source>
</evidence>
<protein>
    <submittedName>
        <fullName evidence="1">Uncharacterized protein</fullName>
    </submittedName>
</protein>
<comment type="caution">
    <text evidence="1">The sequence shown here is derived from an EMBL/GenBank/DDBJ whole genome shotgun (WGS) entry which is preliminary data.</text>
</comment>
<proteinExistence type="predicted"/>